<dbReference type="RefSeq" id="XP_056523318.1">
    <property type="nucleotide sequence ID" value="XM_056664261.1"/>
</dbReference>
<comment type="caution">
    <text evidence="2">The sequence shown here is derived from an EMBL/GenBank/DDBJ whole genome shotgun (WGS) entry which is preliminary data.</text>
</comment>
<name>A0A9W9H4V6_9EURO</name>
<dbReference type="Proteomes" id="UP001149079">
    <property type="component" value="Unassembled WGS sequence"/>
</dbReference>
<keyword evidence="3" id="KW-1185">Reference proteome</keyword>
<dbReference type="PROSITE" id="PS51186">
    <property type="entry name" value="GNAT"/>
    <property type="match status" value="1"/>
</dbReference>
<feature type="domain" description="N-acetyltransferase" evidence="1">
    <location>
        <begin position="25"/>
        <end position="195"/>
    </location>
</feature>
<dbReference type="AlphaFoldDB" id="A0A9W9H4V6"/>
<protein>
    <submittedName>
        <fullName evidence="2">Acyl-CoA N-acyltransferase</fullName>
    </submittedName>
</protein>
<sequence>MSFFSDQVTTVIIPADVQPIRTSRLYLRPLAPGDAAALFEMRSRPDVAEWLWPKEPHKHISESEAIIARKTFTTPDASGAVGRQFFFTVTRIDDPSQKVIGFAGINSLVPAPSVGYNFHPDFWGKGYATEAVAGIVDAWWKLGRVHSKEVVLKEKLFACCNMANIGSVKVLQKVGFTIYREQPAEGDVVALFELEVPTK</sequence>
<dbReference type="Gene3D" id="3.40.630.30">
    <property type="match status" value="1"/>
</dbReference>
<dbReference type="PANTHER" id="PTHR43792">
    <property type="entry name" value="GNAT FAMILY, PUTATIVE (AFU_ORTHOLOGUE AFUA_3G00765)-RELATED-RELATED"/>
    <property type="match status" value="1"/>
</dbReference>
<evidence type="ECO:0000313" key="3">
    <source>
        <dbReference type="Proteomes" id="UP001149079"/>
    </source>
</evidence>
<dbReference type="GeneID" id="81403431"/>
<dbReference type="InterPro" id="IPR016181">
    <property type="entry name" value="Acyl_CoA_acyltransferase"/>
</dbReference>
<reference evidence="2" key="1">
    <citation type="submission" date="2022-11" db="EMBL/GenBank/DDBJ databases">
        <authorList>
            <person name="Petersen C."/>
        </authorList>
    </citation>
    <scope>NUCLEOTIDE SEQUENCE</scope>
    <source>
        <strain evidence="2">IBT 22155</strain>
    </source>
</reference>
<gene>
    <name evidence="2" type="ORF">N7515_003517</name>
</gene>
<proteinExistence type="predicted"/>
<dbReference type="GO" id="GO:0016747">
    <property type="term" value="F:acyltransferase activity, transferring groups other than amino-acyl groups"/>
    <property type="evidence" value="ECO:0007669"/>
    <property type="project" value="InterPro"/>
</dbReference>
<dbReference type="OrthoDB" id="4072826at2759"/>
<dbReference type="InterPro" id="IPR051531">
    <property type="entry name" value="N-acetyltransferase"/>
</dbReference>
<evidence type="ECO:0000259" key="1">
    <source>
        <dbReference type="PROSITE" id="PS51186"/>
    </source>
</evidence>
<dbReference type="InterPro" id="IPR000182">
    <property type="entry name" value="GNAT_dom"/>
</dbReference>
<dbReference type="SUPFAM" id="SSF55729">
    <property type="entry name" value="Acyl-CoA N-acyltransferases (Nat)"/>
    <property type="match status" value="1"/>
</dbReference>
<organism evidence="2 3">
    <name type="scientific">Penicillium bovifimosum</name>
    <dbReference type="NCBI Taxonomy" id="126998"/>
    <lineage>
        <taxon>Eukaryota</taxon>
        <taxon>Fungi</taxon>
        <taxon>Dikarya</taxon>
        <taxon>Ascomycota</taxon>
        <taxon>Pezizomycotina</taxon>
        <taxon>Eurotiomycetes</taxon>
        <taxon>Eurotiomycetidae</taxon>
        <taxon>Eurotiales</taxon>
        <taxon>Aspergillaceae</taxon>
        <taxon>Penicillium</taxon>
    </lineage>
</organism>
<dbReference type="PANTHER" id="PTHR43792:SF1">
    <property type="entry name" value="N-ACETYLTRANSFERASE DOMAIN-CONTAINING PROTEIN"/>
    <property type="match status" value="1"/>
</dbReference>
<accession>A0A9W9H4V6</accession>
<dbReference type="Pfam" id="PF13302">
    <property type="entry name" value="Acetyltransf_3"/>
    <property type="match status" value="1"/>
</dbReference>
<evidence type="ECO:0000313" key="2">
    <source>
        <dbReference type="EMBL" id="KAJ5138669.1"/>
    </source>
</evidence>
<reference evidence="2" key="2">
    <citation type="journal article" date="2023" name="IMA Fungus">
        <title>Comparative genomic study of the Penicillium genus elucidates a diverse pangenome and 15 lateral gene transfer events.</title>
        <authorList>
            <person name="Petersen C."/>
            <person name="Sorensen T."/>
            <person name="Nielsen M.R."/>
            <person name="Sondergaard T.E."/>
            <person name="Sorensen J.L."/>
            <person name="Fitzpatrick D.A."/>
            <person name="Frisvad J.C."/>
            <person name="Nielsen K.L."/>
        </authorList>
    </citation>
    <scope>NUCLEOTIDE SEQUENCE</scope>
    <source>
        <strain evidence="2">IBT 22155</strain>
    </source>
</reference>
<dbReference type="EMBL" id="JAPQKL010000003">
    <property type="protein sequence ID" value="KAJ5138669.1"/>
    <property type="molecule type" value="Genomic_DNA"/>
</dbReference>